<dbReference type="Proteomes" id="UP001642540">
    <property type="component" value="Unassembled WGS sequence"/>
</dbReference>
<comment type="caution">
    <text evidence="1">The sequence shown here is derived from an EMBL/GenBank/DDBJ whole genome shotgun (WGS) entry which is preliminary data.</text>
</comment>
<proteinExistence type="predicted"/>
<keyword evidence="2" id="KW-1185">Reference proteome</keyword>
<accession>A0ABP1QVZ8</accession>
<dbReference type="EMBL" id="CAXLJM020000049">
    <property type="protein sequence ID" value="CAL8112844.1"/>
    <property type="molecule type" value="Genomic_DNA"/>
</dbReference>
<name>A0ABP1QVZ8_9HEXA</name>
<reference evidence="1 2" key="1">
    <citation type="submission" date="2024-08" db="EMBL/GenBank/DDBJ databases">
        <authorList>
            <person name="Cucini C."/>
            <person name="Frati F."/>
        </authorList>
    </citation>
    <scope>NUCLEOTIDE SEQUENCE [LARGE SCALE GENOMIC DNA]</scope>
</reference>
<gene>
    <name evidence="1" type="ORF">ODALV1_LOCUS15805</name>
</gene>
<evidence type="ECO:0000313" key="2">
    <source>
        <dbReference type="Proteomes" id="UP001642540"/>
    </source>
</evidence>
<sequence>MVIEEAFKKVKLWSSSKPPIKRLATQEQLSEMEIVFQNCVIVYKLKHIETQACKSRRRKVAKSLGYSFRSLRSSFKDVPDEIFINCVFNPSDRAIVKEHILNLETLTIRFQNCRFLRRDSRMREKLWRYWKYYQGQIVDFSFEEGHFKAVKQIIKLKDLPTVIEYIIEDTDNEVIRLAQ</sequence>
<evidence type="ECO:0000313" key="1">
    <source>
        <dbReference type="EMBL" id="CAL8112844.1"/>
    </source>
</evidence>
<organism evidence="1 2">
    <name type="scientific">Orchesella dallaii</name>
    <dbReference type="NCBI Taxonomy" id="48710"/>
    <lineage>
        <taxon>Eukaryota</taxon>
        <taxon>Metazoa</taxon>
        <taxon>Ecdysozoa</taxon>
        <taxon>Arthropoda</taxon>
        <taxon>Hexapoda</taxon>
        <taxon>Collembola</taxon>
        <taxon>Entomobryomorpha</taxon>
        <taxon>Entomobryoidea</taxon>
        <taxon>Orchesellidae</taxon>
        <taxon>Orchesellinae</taxon>
        <taxon>Orchesella</taxon>
    </lineage>
</organism>
<protein>
    <submittedName>
        <fullName evidence="1">Uncharacterized protein</fullName>
    </submittedName>
</protein>